<reference evidence="1" key="1">
    <citation type="submission" date="2021-02" db="EMBL/GenBank/DDBJ databases">
        <authorList>
            <person name="Dougan E. K."/>
            <person name="Rhodes N."/>
            <person name="Thang M."/>
            <person name="Chan C."/>
        </authorList>
    </citation>
    <scope>NUCLEOTIDE SEQUENCE</scope>
</reference>
<organism evidence="1 2">
    <name type="scientific">Polarella glacialis</name>
    <name type="common">Dinoflagellate</name>
    <dbReference type="NCBI Taxonomy" id="89957"/>
    <lineage>
        <taxon>Eukaryota</taxon>
        <taxon>Sar</taxon>
        <taxon>Alveolata</taxon>
        <taxon>Dinophyceae</taxon>
        <taxon>Suessiales</taxon>
        <taxon>Suessiaceae</taxon>
        <taxon>Polarella</taxon>
    </lineage>
</organism>
<name>A0A813F921_POLGL</name>
<gene>
    <name evidence="1" type="ORF">PGLA1383_LOCUS24765</name>
</gene>
<evidence type="ECO:0000313" key="1">
    <source>
        <dbReference type="EMBL" id="CAE8606795.1"/>
    </source>
</evidence>
<dbReference type="Proteomes" id="UP000654075">
    <property type="component" value="Unassembled WGS sequence"/>
</dbReference>
<evidence type="ECO:0000313" key="2">
    <source>
        <dbReference type="Proteomes" id="UP000654075"/>
    </source>
</evidence>
<proteinExistence type="predicted"/>
<accession>A0A813F921</accession>
<protein>
    <submittedName>
        <fullName evidence="1">Uncharacterized protein</fullName>
    </submittedName>
</protein>
<comment type="caution">
    <text evidence="1">The sequence shown here is derived from an EMBL/GenBank/DDBJ whole genome shotgun (WGS) entry which is preliminary data.</text>
</comment>
<sequence>MPDGTMVISGTSCKTQASPRFVSMPGAEEISGFSMMAHIFSTSDDRETLQSFIDLLLVALGVSSLKHSESQAVLFVAVALRPCGKNAQKARRSRGKIHLTNRGLD</sequence>
<dbReference type="EMBL" id="CAJNNV010019841">
    <property type="protein sequence ID" value="CAE8606795.1"/>
    <property type="molecule type" value="Genomic_DNA"/>
</dbReference>
<keyword evidence="2" id="KW-1185">Reference proteome</keyword>
<dbReference type="AlphaFoldDB" id="A0A813F921"/>